<dbReference type="Pfam" id="PF00089">
    <property type="entry name" value="Trypsin"/>
    <property type="match status" value="1"/>
</dbReference>
<dbReference type="InterPro" id="IPR043504">
    <property type="entry name" value="Peptidase_S1_PA_chymotrypsin"/>
</dbReference>
<evidence type="ECO:0000256" key="1">
    <source>
        <dbReference type="ARBA" id="ARBA00023157"/>
    </source>
</evidence>
<keyword evidence="6" id="KW-1185">Reference proteome</keyword>
<dbReference type="GO" id="GO:0004252">
    <property type="term" value="F:serine-type endopeptidase activity"/>
    <property type="evidence" value="ECO:0007669"/>
    <property type="project" value="InterPro"/>
</dbReference>
<evidence type="ECO:0000313" key="6">
    <source>
        <dbReference type="Proteomes" id="UP001295444"/>
    </source>
</evidence>
<feature type="signal peptide" evidence="3">
    <location>
        <begin position="1"/>
        <end position="19"/>
    </location>
</feature>
<feature type="transmembrane region" description="Helical" evidence="2">
    <location>
        <begin position="300"/>
        <end position="325"/>
    </location>
</feature>
<dbReference type="PANTHER" id="PTHR24250:SF30">
    <property type="entry name" value="SERINE PROTEASE 38"/>
    <property type="match status" value="1"/>
</dbReference>
<dbReference type="FunFam" id="2.40.10.10:FF:000068">
    <property type="entry name" value="transmembrane protease serine 2"/>
    <property type="match status" value="1"/>
</dbReference>
<dbReference type="SUPFAM" id="SSF50494">
    <property type="entry name" value="Trypsin-like serine proteases"/>
    <property type="match status" value="1"/>
</dbReference>
<evidence type="ECO:0000259" key="4">
    <source>
        <dbReference type="PROSITE" id="PS50240"/>
    </source>
</evidence>
<dbReference type="Gene3D" id="2.40.10.10">
    <property type="entry name" value="Trypsin-like serine proteases"/>
    <property type="match status" value="1"/>
</dbReference>
<evidence type="ECO:0000256" key="2">
    <source>
        <dbReference type="SAM" id="Phobius"/>
    </source>
</evidence>
<evidence type="ECO:0000256" key="3">
    <source>
        <dbReference type="SAM" id="SignalP"/>
    </source>
</evidence>
<reference evidence="5" key="1">
    <citation type="submission" date="2022-03" db="EMBL/GenBank/DDBJ databases">
        <authorList>
            <person name="Alioto T."/>
            <person name="Alioto T."/>
            <person name="Gomez Garrido J."/>
        </authorList>
    </citation>
    <scope>NUCLEOTIDE SEQUENCE</scope>
</reference>
<keyword evidence="2" id="KW-0472">Membrane</keyword>
<dbReference type="InterPro" id="IPR009003">
    <property type="entry name" value="Peptidase_S1_PA"/>
</dbReference>
<dbReference type="CDD" id="cd00190">
    <property type="entry name" value="Tryp_SPc"/>
    <property type="match status" value="1"/>
</dbReference>
<proteinExistence type="predicted"/>
<keyword evidence="2" id="KW-0812">Transmembrane</keyword>
<dbReference type="PANTHER" id="PTHR24250">
    <property type="entry name" value="CHYMOTRYPSIN-RELATED"/>
    <property type="match status" value="1"/>
</dbReference>
<accession>A0AAD1RIT8</accession>
<dbReference type="AlphaFoldDB" id="A0AAD1RIT8"/>
<dbReference type="Proteomes" id="UP001295444">
    <property type="component" value="Chromosome 02"/>
</dbReference>
<gene>
    <name evidence="5" type="ORF">PECUL_23A006349</name>
</gene>
<dbReference type="InterPro" id="IPR001254">
    <property type="entry name" value="Trypsin_dom"/>
</dbReference>
<name>A0AAD1RIT8_PELCU</name>
<dbReference type="SMART" id="SM00020">
    <property type="entry name" value="Tryp_SPc"/>
    <property type="match status" value="1"/>
</dbReference>
<sequence length="327" mass="37127">MKWMEFYYTLILLWTHAERTFSGCGNRMDMTFSSGKIEAAPGEFPWQVSVEFDKNPYCSGTIISEFWIVSSAKCFAHIDNKLEIRVGVINLNVKGKMYPVKTLVLHNEYVQDENAHNIALLESSNEIEFNDLVQPVCFPEDQVLEIDHLSNCWITTWRISFLAIPLPAEVLEKLSVIPKEVCTDHQNTELLCGNFGDLPAEQRITVDSGDSLVCQFGWKKIWTLIGIVSKPVYTRDSTIKFVMTTKYITWVKQYTALSGKPVIPAIDLGDSQGTLASDEVTNQTVTVEENPDLKMEEQNVAVMLDSLTFVIAFPTFYLVFCMIFVDK</sequence>
<protein>
    <submittedName>
        <fullName evidence="5">Inactive serine protease 54 isoform X1</fullName>
    </submittedName>
</protein>
<keyword evidence="5" id="KW-0378">Hydrolase</keyword>
<dbReference type="EMBL" id="OW240913">
    <property type="protein sequence ID" value="CAH2253368.1"/>
    <property type="molecule type" value="Genomic_DNA"/>
</dbReference>
<keyword evidence="2" id="KW-1133">Transmembrane helix</keyword>
<keyword evidence="3" id="KW-0732">Signal</keyword>
<organism evidence="5 6">
    <name type="scientific">Pelobates cultripes</name>
    <name type="common">Western spadefoot toad</name>
    <dbReference type="NCBI Taxonomy" id="61616"/>
    <lineage>
        <taxon>Eukaryota</taxon>
        <taxon>Metazoa</taxon>
        <taxon>Chordata</taxon>
        <taxon>Craniata</taxon>
        <taxon>Vertebrata</taxon>
        <taxon>Euteleostomi</taxon>
        <taxon>Amphibia</taxon>
        <taxon>Batrachia</taxon>
        <taxon>Anura</taxon>
        <taxon>Pelobatoidea</taxon>
        <taxon>Pelobatidae</taxon>
        <taxon>Pelobates</taxon>
    </lineage>
</organism>
<feature type="chain" id="PRO_5042238557" evidence="3">
    <location>
        <begin position="20"/>
        <end position="327"/>
    </location>
</feature>
<evidence type="ECO:0000313" key="5">
    <source>
        <dbReference type="EMBL" id="CAH2253368.1"/>
    </source>
</evidence>
<keyword evidence="1" id="KW-1015">Disulfide bond</keyword>
<dbReference type="GO" id="GO:0006508">
    <property type="term" value="P:proteolysis"/>
    <property type="evidence" value="ECO:0007669"/>
    <property type="project" value="UniProtKB-KW"/>
</dbReference>
<feature type="domain" description="Peptidase S1" evidence="4">
    <location>
        <begin position="32"/>
        <end position="256"/>
    </location>
</feature>
<keyword evidence="5" id="KW-0645">Protease</keyword>
<dbReference type="PROSITE" id="PS50240">
    <property type="entry name" value="TRYPSIN_DOM"/>
    <property type="match status" value="1"/>
</dbReference>